<dbReference type="RefSeq" id="WP_117725795.1">
    <property type="nucleotide sequence ID" value="NZ_QSUL01000034.1"/>
</dbReference>
<evidence type="ECO:0000256" key="1">
    <source>
        <dbReference type="SAM" id="SignalP"/>
    </source>
</evidence>
<feature type="signal peptide" evidence="1">
    <location>
        <begin position="1"/>
        <end position="19"/>
    </location>
</feature>
<dbReference type="Pfam" id="PF13810">
    <property type="entry name" value="DUF4185"/>
    <property type="match status" value="1"/>
</dbReference>
<evidence type="ECO:0000313" key="4">
    <source>
        <dbReference type="Proteomes" id="UP000260983"/>
    </source>
</evidence>
<dbReference type="PROSITE" id="PS51257">
    <property type="entry name" value="PROKAR_LIPOPROTEIN"/>
    <property type="match status" value="1"/>
</dbReference>
<reference evidence="3 4" key="1">
    <citation type="submission" date="2018-08" db="EMBL/GenBank/DDBJ databases">
        <title>A genome reference for cultivated species of the human gut microbiota.</title>
        <authorList>
            <person name="Zou Y."/>
            <person name="Xue W."/>
            <person name="Luo G."/>
        </authorList>
    </citation>
    <scope>NUCLEOTIDE SEQUENCE [LARGE SCALE GENOMIC DNA]</scope>
    <source>
        <strain evidence="3 4">OM05-15BH</strain>
    </source>
</reference>
<accession>A0A3E5AWQ1</accession>
<dbReference type="InterPro" id="IPR025442">
    <property type="entry name" value="DUF4185"/>
</dbReference>
<comment type="caution">
    <text evidence="3">The sequence shown here is derived from an EMBL/GenBank/DDBJ whole genome shotgun (WGS) entry which is preliminary data.</text>
</comment>
<organism evidence="3 4">
    <name type="scientific">Bacteroides oleiciplenus</name>
    <dbReference type="NCBI Taxonomy" id="626931"/>
    <lineage>
        <taxon>Bacteria</taxon>
        <taxon>Pseudomonadati</taxon>
        <taxon>Bacteroidota</taxon>
        <taxon>Bacteroidia</taxon>
        <taxon>Bacteroidales</taxon>
        <taxon>Bacteroidaceae</taxon>
        <taxon>Bacteroides</taxon>
    </lineage>
</organism>
<evidence type="ECO:0000313" key="3">
    <source>
        <dbReference type="EMBL" id="RGN29645.1"/>
    </source>
</evidence>
<dbReference type="AlphaFoldDB" id="A0A3E5AWQ1"/>
<gene>
    <name evidence="3" type="ORF">DXB65_23845</name>
</gene>
<dbReference type="EMBL" id="QSUL01000034">
    <property type="protein sequence ID" value="RGN29645.1"/>
    <property type="molecule type" value="Genomic_DNA"/>
</dbReference>
<keyword evidence="1" id="KW-0732">Signal</keyword>
<proteinExistence type="predicted"/>
<feature type="chain" id="PRO_5017636630" evidence="1">
    <location>
        <begin position="20"/>
        <end position="475"/>
    </location>
</feature>
<evidence type="ECO:0000259" key="2">
    <source>
        <dbReference type="Pfam" id="PF13810"/>
    </source>
</evidence>
<protein>
    <submittedName>
        <fullName evidence="3">DUF4185 domain-containing protein</fullName>
    </submittedName>
</protein>
<sequence>MIRKYRLLLASLLMMWGLASCEKSDSDGGNQTLNVQLSQSEVTADNGKASVEVTIDGFAKLAYLEITITGDTKGTTEKYVKASLSEKYIYEYTMKEDDGARLALKFVAVDNSGKSSEAVQLMVNKGTVNVSKALAFTNLKCVSRVTGAEVNGVNGLPAVEFEVNNRTNELYNVGGTDLGIVWELQPGRYGLFFGDTFGSDFYPNFVNPGPNGGSWRSNVLLFSEDTNLSDGLVINGAAMDESGKSAREICYGGKDGSGNGDWTSIPTAAIRANGADYVHYMNIRNWAGWVTNYSSLYKSVDNGVTWKRCQDVKFGSMSNFGQVGYFKKDGYVYMVGTITGRDNKPHLARFREEDIENQAEYEFWNGGGWVKDNEAAAVPLFDDIAGELSVAYHPEFNKWILLYFNGLRYEISFRAADHITGPWSEPAKIVDGWQYAQLYGSYIHPLSLKGDTLYFIMSMWLPYNSYLMSVELFNQ</sequence>
<name>A0A3E5AWQ1_9BACE</name>
<feature type="domain" description="DUF4185" evidence="2">
    <location>
        <begin position="164"/>
        <end position="468"/>
    </location>
</feature>
<dbReference type="Proteomes" id="UP000260983">
    <property type="component" value="Unassembled WGS sequence"/>
</dbReference>
<dbReference type="SUPFAM" id="SSF110296">
    <property type="entry name" value="Oligoxyloglucan reducing end-specific cellobiohydrolase"/>
    <property type="match status" value="1"/>
</dbReference>